<dbReference type="EMBL" id="GGEC01020199">
    <property type="protein sequence ID" value="MBX00683.1"/>
    <property type="molecule type" value="Transcribed_RNA"/>
</dbReference>
<feature type="compositionally biased region" description="Basic and acidic residues" evidence="1">
    <location>
        <begin position="23"/>
        <end position="33"/>
    </location>
</feature>
<evidence type="ECO:0000313" key="2">
    <source>
        <dbReference type="EMBL" id="MBX00683.1"/>
    </source>
</evidence>
<sequence>MDGCRRRSETRSMSSQTSGPTVDESHELARRDSPVTKWMSTEWTDEKHRLYLKSMEASFVDQLYNSMDLLGWNSQKEISDPKFLKHVNRDSCTSSSGQFKVLRQGVWQKVYLQNRPELQRDVAMETPGLLSSPWIQRFVSASKPQVVPSSTTREAASTQTQVINRRGKKTTSCGSTRSLKHSHPSHSHDMVDGNTEVSDQNFVDQDVKGGKESTCSPKRMKTLMVDASGSDQVASPNQHPFTGLPEVIALPL</sequence>
<dbReference type="AlphaFoldDB" id="A0A2P2K4Q7"/>
<evidence type="ECO:0000256" key="1">
    <source>
        <dbReference type="SAM" id="MobiDB-lite"/>
    </source>
</evidence>
<organism evidence="2">
    <name type="scientific">Rhizophora mucronata</name>
    <name type="common">Asiatic mangrove</name>
    <dbReference type="NCBI Taxonomy" id="61149"/>
    <lineage>
        <taxon>Eukaryota</taxon>
        <taxon>Viridiplantae</taxon>
        <taxon>Streptophyta</taxon>
        <taxon>Embryophyta</taxon>
        <taxon>Tracheophyta</taxon>
        <taxon>Spermatophyta</taxon>
        <taxon>Magnoliopsida</taxon>
        <taxon>eudicotyledons</taxon>
        <taxon>Gunneridae</taxon>
        <taxon>Pentapetalae</taxon>
        <taxon>rosids</taxon>
        <taxon>fabids</taxon>
        <taxon>Malpighiales</taxon>
        <taxon>Rhizophoraceae</taxon>
        <taxon>Rhizophora</taxon>
    </lineage>
</organism>
<feature type="region of interest" description="Disordered" evidence="1">
    <location>
        <begin position="1"/>
        <end position="33"/>
    </location>
</feature>
<feature type="compositionally biased region" description="Polar residues" evidence="1">
    <location>
        <begin position="149"/>
        <end position="163"/>
    </location>
</feature>
<dbReference type="PANTHER" id="PTHR33676">
    <property type="entry name" value="COLD REGULATED PROTEIN 27"/>
    <property type="match status" value="1"/>
</dbReference>
<reference evidence="2" key="1">
    <citation type="submission" date="2018-02" db="EMBL/GenBank/DDBJ databases">
        <title>Rhizophora mucronata_Transcriptome.</title>
        <authorList>
            <person name="Meera S.P."/>
            <person name="Sreeshan A."/>
            <person name="Augustine A."/>
        </authorList>
    </citation>
    <scope>NUCLEOTIDE SEQUENCE</scope>
    <source>
        <tissue evidence="2">Leaf</tissue>
    </source>
</reference>
<dbReference type="InterPro" id="IPR044678">
    <property type="entry name" value="COR27/28"/>
</dbReference>
<feature type="compositionally biased region" description="Polar residues" evidence="1">
    <location>
        <begin position="11"/>
        <end position="20"/>
    </location>
</feature>
<protein>
    <submittedName>
        <fullName evidence="2">Uncharacterized protein LOC105129510 isoform X1</fullName>
    </submittedName>
</protein>
<feature type="region of interest" description="Disordered" evidence="1">
    <location>
        <begin position="149"/>
        <end position="195"/>
    </location>
</feature>
<proteinExistence type="predicted"/>
<dbReference type="PANTHER" id="PTHR33676:SF3">
    <property type="entry name" value="COLD-REGULATED PROTEIN 27"/>
    <property type="match status" value="1"/>
</dbReference>
<name>A0A2P2K4Q7_RHIMU</name>
<dbReference type="GO" id="GO:0009409">
    <property type="term" value="P:response to cold"/>
    <property type="evidence" value="ECO:0007669"/>
    <property type="project" value="InterPro"/>
</dbReference>
<feature type="compositionally biased region" description="Basic and acidic residues" evidence="1">
    <location>
        <begin position="1"/>
        <end position="10"/>
    </location>
</feature>
<dbReference type="GO" id="GO:0042752">
    <property type="term" value="P:regulation of circadian rhythm"/>
    <property type="evidence" value="ECO:0007669"/>
    <property type="project" value="InterPro"/>
</dbReference>
<accession>A0A2P2K4Q7</accession>